<gene>
    <name evidence="4" type="ORF">BEP19_00670</name>
</gene>
<evidence type="ECO:0000259" key="1">
    <source>
        <dbReference type="Pfam" id="PF00188"/>
    </source>
</evidence>
<dbReference type="InterPro" id="IPR014044">
    <property type="entry name" value="CAP_dom"/>
</dbReference>
<feature type="domain" description="Copper amine oxidase-like N-terminal" evidence="2">
    <location>
        <begin position="2"/>
        <end position="48"/>
    </location>
</feature>
<sequence length="354" mass="39490">MAQINHDQIHLDSPPVINNDRTYVPLRFISESFGAHVEWVSANNTVIVSDQKTGVSAPNLYGISIGQSSSEILSILGEPQRKDRSSFGYDWWIYNGDLNKYIQIGIQNGKVVDVYANGKGLIFDGIKIGGQQSELERKYKLTPKVKFEFDQVHFTVDNTKAEKKLSLVDGVPILFYMDLHQSSAPTLSSIRMISIDTLIKSKMIGYGYQYSGGHLNLDSPTTITAQEKERIEASFERQLLDLTNTARIRRGASLLTWNQAASQVAKGHSLDMAINDFFSHDSSSGIEYGERLRKSGIQYRTAGENIAWGQIDAIEAHESLMNSLGHRKNILNNDFATLGVGVKGNYYTENFVTP</sequence>
<dbReference type="SUPFAM" id="SSF55383">
    <property type="entry name" value="Copper amine oxidase, domain N"/>
    <property type="match status" value="1"/>
</dbReference>
<dbReference type="SUPFAM" id="SSF55797">
    <property type="entry name" value="PR-1-like"/>
    <property type="match status" value="1"/>
</dbReference>
<keyword evidence="5" id="KW-1185">Reference proteome</keyword>
<dbReference type="InterPro" id="IPR036582">
    <property type="entry name" value="Mao_N_sf"/>
</dbReference>
<evidence type="ECO:0000313" key="5">
    <source>
        <dbReference type="Proteomes" id="UP000284219"/>
    </source>
</evidence>
<dbReference type="PANTHER" id="PTHR31157:SF1">
    <property type="entry name" value="SCP DOMAIN-CONTAINING PROTEIN"/>
    <property type="match status" value="1"/>
</dbReference>
<dbReference type="Gene3D" id="3.40.33.10">
    <property type="entry name" value="CAP"/>
    <property type="match status" value="1"/>
</dbReference>
<dbReference type="CDD" id="cd05379">
    <property type="entry name" value="CAP_bacterial"/>
    <property type="match status" value="1"/>
</dbReference>
<proteinExistence type="predicted"/>
<evidence type="ECO:0000313" key="4">
    <source>
        <dbReference type="EMBL" id="RKD27117.1"/>
    </source>
</evidence>
<dbReference type="Gene3D" id="3.30.457.10">
    <property type="entry name" value="Copper amine oxidase-like, N-terminal domain"/>
    <property type="match status" value="1"/>
</dbReference>
<dbReference type="Proteomes" id="UP000284219">
    <property type="component" value="Unassembled WGS sequence"/>
</dbReference>
<dbReference type="InterPro" id="IPR029410">
    <property type="entry name" value="CAP_assoc"/>
</dbReference>
<dbReference type="PANTHER" id="PTHR31157">
    <property type="entry name" value="SCP DOMAIN-CONTAINING PROTEIN"/>
    <property type="match status" value="1"/>
</dbReference>
<dbReference type="Pfam" id="PF07833">
    <property type="entry name" value="Cu_amine_oxidN1"/>
    <property type="match status" value="1"/>
</dbReference>
<reference evidence="4 5" key="1">
    <citation type="submission" date="2016-08" db="EMBL/GenBank/DDBJ databases">
        <title>Novel Firmicute Genomes.</title>
        <authorList>
            <person name="Poppleton D.I."/>
            <person name="Gribaldo S."/>
        </authorList>
    </citation>
    <scope>NUCLEOTIDE SEQUENCE [LARGE SCALE GENOMIC DNA]</scope>
    <source>
        <strain evidence="4 5">RAOx-1</strain>
    </source>
</reference>
<dbReference type="InterPro" id="IPR035940">
    <property type="entry name" value="CAP_sf"/>
</dbReference>
<feature type="domain" description="SCP" evidence="1">
    <location>
        <begin position="240"/>
        <end position="350"/>
    </location>
</feature>
<dbReference type="EMBL" id="MCHY01000001">
    <property type="protein sequence ID" value="RKD27117.1"/>
    <property type="molecule type" value="Genomic_DNA"/>
</dbReference>
<dbReference type="Pfam" id="PF00188">
    <property type="entry name" value="CAP"/>
    <property type="match status" value="1"/>
</dbReference>
<evidence type="ECO:0008006" key="6">
    <source>
        <dbReference type="Google" id="ProtNLM"/>
    </source>
</evidence>
<dbReference type="AlphaFoldDB" id="A0A419SRL4"/>
<dbReference type="Pfam" id="PF14504">
    <property type="entry name" value="CAP_assoc_N"/>
    <property type="match status" value="1"/>
</dbReference>
<protein>
    <recommendedName>
        <fullName evidence="6">Copper amine oxidase</fullName>
    </recommendedName>
</protein>
<evidence type="ECO:0000259" key="3">
    <source>
        <dbReference type="Pfam" id="PF14504"/>
    </source>
</evidence>
<dbReference type="OrthoDB" id="9783944at2"/>
<dbReference type="InterPro" id="IPR012854">
    <property type="entry name" value="Cu_amine_oxidase-like_N"/>
</dbReference>
<feature type="domain" description="CAP-associated" evidence="3">
    <location>
        <begin position="65"/>
        <end position="202"/>
    </location>
</feature>
<evidence type="ECO:0000259" key="2">
    <source>
        <dbReference type="Pfam" id="PF07833"/>
    </source>
</evidence>
<name>A0A419SRL4_9BACL</name>
<comment type="caution">
    <text evidence="4">The sequence shown here is derived from an EMBL/GenBank/DDBJ whole genome shotgun (WGS) entry which is preliminary data.</text>
</comment>
<accession>A0A419SRL4</accession>
<organism evidence="4 5">
    <name type="scientific">Ammoniphilus oxalaticus</name>
    <dbReference type="NCBI Taxonomy" id="66863"/>
    <lineage>
        <taxon>Bacteria</taxon>
        <taxon>Bacillati</taxon>
        <taxon>Bacillota</taxon>
        <taxon>Bacilli</taxon>
        <taxon>Bacillales</taxon>
        <taxon>Paenibacillaceae</taxon>
        <taxon>Aneurinibacillus group</taxon>
        <taxon>Ammoniphilus</taxon>
    </lineage>
</organism>